<dbReference type="EMBL" id="LC553734">
    <property type="protein sequence ID" value="BCG44933.1"/>
    <property type="molecule type" value="Genomic_DNA"/>
</dbReference>
<keyword evidence="2" id="KW-1185">Reference proteome</keyword>
<evidence type="ECO:0000313" key="2">
    <source>
        <dbReference type="Proteomes" id="UP000505302"/>
    </source>
</evidence>
<dbReference type="RefSeq" id="YP_010672917.1">
    <property type="nucleotide sequence ID" value="NC_070981.1"/>
</dbReference>
<accession>A0A6J4EG40</accession>
<sequence length="73" mass="8715">MILTQSHLCPICKKARANNNHRKCSRILQRRRNDAEMDKIRKNQHEHERKQAAISASSVMYRRVRALQYKEVV</sequence>
<dbReference type="GeneID" id="77949207"/>
<reference evidence="1 2" key="1">
    <citation type="submission" date="2020-06" db="EMBL/GenBank/DDBJ databases">
        <title>Complete Genome Sequence of the phage EK010 isolated from swine sewage.</title>
        <authorList>
            <person name="Shahin K."/>
            <person name="Bao H."/>
            <person name="Soleimani-Delfan A."/>
            <person name="Wang R."/>
        </authorList>
    </citation>
    <scope>NUCLEOTIDE SEQUENCE [LARGE SCALE GENOMIC DNA]</scope>
</reference>
<organism evidence="1 2">
    <name type="scientific">Escherichia phage EK010</name>
    <dbReference type="NCBI Taxonomy" id="2742112"/>
    <lineage>
        <taxon>Viruses</taxon>
        <taxon>Duplodnaviria</taxon>
        <taxon>Heunggongvirae</taxon>
        <taxon>Uroviricota</taxon>
        <taxon>Caudoviricetes</taxon>
        <taxon>Mktvariviridae</taxon>
        <taxon>Gordonclarkvirinae</taxon>
        <taxon>Suseptimavirus</taxon>
        <taxon>Suseptimavirus EK010</taxon>
    </lineage>
</organism>
<dbReference type="KEGG" id="vg:77949207"/>
<dbReference type="Proteomes" id="UP000505302">
    <property type="component" value="Segment"/>
</dbReference>
<protein>
    <submittedName>
        <fullName evidence="1">Uncharacterized protein</fullName>
    </submittedName>
</protein>
<proteinExistence type="predicted"/>
<name>A0A6J4EG40_9CAUD</name>
<evidence type="ECO:0000313" key="1">
    <source>
        <dbReference type="EMBL" id="BCG44933.1"/>
    </source>
</evidence>